<accession>A0A7J3I8R1</accession>
<comment type="caution">
    <text evidence="1">The sequence shown here is derived from an EMBL/GenBank/DDBJ whole genome shotgun (WGS) entry which is preliminary data.</text>
</comment>
<dbReference type="EMBL" id="DTAI01000165">
    <property type="protein sequence ID" value="HGN37032.1"/>
    <property type="molecule type" value="Genomic_DNA"/>
</dbReference>
<reference evidence="1" key="1">
    <citation type="journal article" date="2020" name="mSystems">
        <title>Genome- and Community-Level Interaction Insights into Carbon Utilization and Element Cycling Functions of Hydrothermarchaeota in Hydrothermal Sediment.</title>
        <authorList>
            <person name="Zhou Z."/>
            <person name="Liu Y."/>
            <person name="Xu W."/>
            <person name="Pan J."/>
            <person name="Luo Z.H."/>
            <person name="Li M."/>
        </authorList>
    </citation>
    <scope>NUCLEOTIDE SEQUENCE [LARGE SCALE GENOMIC DNA]</scope>
    <source>
        <strain evidence="1">SpSt-618</strain>
    </source>
</reference>
<evidence type="ECO:0000313" key="1">
    <source>
        <dbReference type="EMBL" id="HGN37032.1"/>
    </source>
</evidence>
<name>A0A7J3I8R1_9CREN</name>
<dbReference type="AlphaFoldDB" id="A0A7J3I8R1"/>
<protein>
    <submittedName>
        <fullName evidence="1">Uncharacterized protein</fullName>
    </submittedName>
</protein>
<gene>
    <name evidence="1" type="ORF">ENT87_05750</name>
</gene>
<sequence length="179" mass="20337">MNAKHPATNGNKDGENRKLAVWEEALIQEFLYAIGHLNHCEQHLIEIDSSVGLPLFGDIVNKIREQRKIIGETLFLIEKLETMKGSSIRTSWESIWCTLKHLTTALIHVDECIEKLLNRIGDDSDGELIKHINMLLRVRYEIVESLVQLLSRAKTSTEAITKASIRCREDLCLETSSEG</sequence>
<proteinExistence type="predicted"/>
<organism evidence="1">
    <name type="scientific">Ignisphaera aggregans</name>
    <dbReference type="NCBI Taxonomy" id="334771"/>
    <lineage>
        <taxon>Archaea</taxon>
        <taxon>Thermoproteota</taxon>
        <taxon>Thermoprotei</taxon>
        <taxon>Desulfurococcales</taxon>
        <taxon>Desulfurococcaceae</taxon>
        <taxon>Ignisphaera</taxon>
    </lineage>
</organism>